<reference evidence="1 2" key="1">
    <citation type="submission" date="2021-06" db="EMBL/GenBank/DDBJ databases">
        <authorList>
            <person name="Kallberg Y."/>
            <person name="Tangrot J."/>
            <person name="Rosling A."/>
        </authorList>
    </citation>
    <scope>NUCLEOTIDE SEQUENCE [LARGE SCALE GENOMIC DNA]</scope>
    <source>
        <strain evidence="1 2">120-4 pot B 10/14</strain>
    </source>
</reference>
<gene>
    <name evidence="1" type="ORF">GMARGA_LOCUS27764</name>
</gene>
<sequence length="60" mass="6856">MLAPPMPYYIEEAPTYLSGSEDSELTSTYTGGSKNYKPIYVHSNKYDNCELIPTYQNKLK</sequence>
<comment type="caution">
    <text evidence="1">The sequence shown here is derived from an EMBL/GenBank/DDBJ whole genome shotgun (WGS) entry which is preliminary data.</text>
</comment>
<dbReference type="EMBL" id="CAJVQB010034460">
    <property type="protein sequence ID" value="CAG8821191.1"/>
    <property type="molecule type" value="Genomic_DNA"/>
</dbReference>
<feature type="non-terminal residue" evidence="1">
    <location>
        <position position="60"/>
    </location>
</feature>
<name>A0ABN7W819_GIGMA</name>
<dbReference type="Proteomes" id="UP000789901">
    <property type="component" value="Unassembled WGS sequence"/>
</dbReference>
<evidence type="ECO:0000313" key="2">
    <source>
        <dbReference type="Proteomes" id="UP000789901"/>
    </source>
</evidence>
<proteinExistence type="predicted"/>
<evidence type="ECO:0000313" key="1">
    <source>
        <dbReference type="EMBL" id="CAG8821191.1"/>
    </source>
</evidence>
<keyword evidence="2" id="KW-1185">Reference proteome</keyword>
<protein>
    <submittedName>
        <fullName evidence="1">14197_t:CDS:1</fullName>
    </submittedName>
</protein>
<accession>A0ABN7W819</accession>
<organism evidence="1 2">
    <name type="scientific">Gigaspora margarita</name>
    <dbReference type="NCBI Taxonomy" id="4874"/>
    <lineage>
        <taxon>Eukaryota</taxon>
        <taxon>Fungi</taxon>
        <taxon>Fungi incertae sedis</taxon>
        <taxon>Mucoromycota</taxon>
        <taxon>Glomeromycotina</taxon>
        <taxon>Glomeromycetes</taxon>
        <taxon>Diversisporales</taxon>
        <taxon>Gigasporaceae</taxon>
        <taxon>Gigaspora</taxon>
    </lineage>
</organism>